<dbReference type="PANTHER" id="PTHR43721:SF22">
    <property type="entry name" value="ELONGATION FACTOR TU, MITOCHONDRIAL"/>
    <property type="match status" value="1"/>
</dbReference>
<proteinExistence type="predicted"/>
<reference evidence="4 5" key="1">
    <citation type="submission" date="2019-07" db="EMBL/GenBank/DDBJ databases">
        <authorList>
            <person name="Zhu P."/>
        </authorList>
    </citation>
    <scope>NUCLEOTIDE SEQUENCE [LARGE SCALE GENOMIC DNA]</scope>
    <source>
        <strain evidence="4 5">SSL-25</strain>
    </source>
</reference>
<dbReference type="KEGG" id="sqz:FQU76_12930"/>
<dbReference type="SUPFAM" id="SSF52540">
    <property type="entry name" value="P-loop containing nucleoside triphosphate hydrolases"/>
    <property type="match status" value="1"/>
</dbReference>
<keyword evidence="5" id="KW-1185">Reference proteome</keyword>
<dbReference type="InterPro" id="IPR009000">
    <property type="entry name" value="Transl_B-barrel_sf"/>
</dbReference>
<dbReference type="GO" id="GO:0005525">
    <property type="term" value="F:GTP binding"/>
    <property type="evidence" value="ECO:0007669"/>
    <property type="project" value="UniProtKB-KW"/>
</dbReference>
<evidence type="ECO:0000256" key="1">
    <source>
        <dbReference type="ARBA" id="ARBA00023134"/>
    </source>
</evidence>
<accession>A0A5B8J7B3</accession>
<protein>
    <submittedName>
        <fullName evidence="4">Selenocysteine-specific translation elongation factor</fullName>
    </submittedName>
</protein>
<keyword evidence="4" id="KW-0648">Protein biosynthesis</keyword>
<dbReference type="InterPro" id="IPR050055">
    <property type="entry name" value="EF-Tu_GTPase"/>
</dbReference>
<gene>
    <name evidence="4" type="ORF">FQU76_12930</name>
</gene>
<sequence>MMVLATAGHVDHGKSTLLRALTGMEPDRTEEERRRGLSIDLGFVWTTVPGGPDLPDDRVAFVDVPGHERFLATMLAGAGPVPAVLFAVAADGGWMPQSQEHAAALDALGVRDGLLVVTRRDLADPGPALARARTALAGTGLAELPAVAVSARTGQGLDELRTAIAALRDRLPAPRTDAPVRLWADRAFTRPGHGLVVTGTLRAGTLAKGDVLHTAPGEPPLTVRGLEELGRSTGRSTGPARVAVALRGEAPRGGLRGTALCAPGTYTLTGTADVRFAGAVLRRVPPRLTVHIGSAAVPAEVRRFGRGTARLVLGRPLPLRIGDRMVVTEHRRVVGSAVVLDPLPPYVGPRRAGGRRADALAAHPGTPDLGYETEARGLVRAATLSRIGVDCSAAAPVTDDWLVSAGERRRIAAAVTEATADGEPVEANGLIRRLGLPDRALLAALLPPERTLRAGRIVAADRADPLPAAARALVESLEAGLGRGEFLAPTPAELTGLGVGRRDLALAVGTGRLVRLSETVHVAAGVPERAADALAPLAEYPFTVSEARIRWNVPRRIALPLIEHLDRAGVTRRGPDDRRTLSPTHGPTRENST</sequence>
<dbReference type="SUPFAM" id="SSF50447">
    <property type="entry name" value="Translation proteins"/>
    <property type="match status" value="1"/>
</dbReference>
<dbReference type="InterPro" id="IPR036388">
    <property type="entry name" value="WH-like_DNA-bd_sf"/>
</dbReference>
<keyword evidence="4" id="KW-0251">Elongation factor</keyword>
<keyword evidence="1" id="KW-0547">Nucleotide-binding</keyword>
<dbReference type="PANTHER" id="PTHR43721">
    <property type="entry name" value="ELONGATION FACTOR TU-RELATED"/>
    <property type="match status" value="1"/>
</dbReference>
<dbReference type="InterPro" id="IPR000795">
    <property type="entry name" value="T_Tr_GTP-bd_dom"/>
</dbReference>
<dbReference type="Gene3D" id="3.40.50.300">
    <property type="entry name" value="P-loop containing nucleotide triphosphate hydrolases"/>
    <property type="match status" value="1"/>
</dbReference>
<evidence type="ECO:0000256" key="2">
    <source>
        <dbReference type="SAM" id="MobiDB-lite"/>
    </source>
</evidence>
<evidence type="ECO:0000259" key="3">
    <source>
        <dbReference type="PROSITE" id="PS51722"/>
    </source>
</evidence>
<dbReference type="RefSeq" id="WP_146480605.1">
    <property type="nucleotide sequence ID" value="NZ_CP042266.1"/>
</dbReference>
<dbReference type="GO" id="GO:0003746">
    <property type="term" value="F:translation elongation factor activity"/>
    <property type="evidence" value="ECO:0007669"/>
    <property type="project" value="UniProtKB-KW"/>
</dbReference>
<keyword evidence="1" id="KW-0342">GTP-binding</keyword>
<dbReference type="OrthoDB" id="9803139at2"/>
<feature type="region of interest" description="Disordered" evidence="2">
    <location>
        <begin position="570"/>
        <end position="593"/>
    </location>
</feature>
<feature type="compositionally biased region" description="Basic and acidic residues" evidence="2">
    <location>
        <begin position="570"/>
        <end position="580"/>
    </location>
</feature>
<dbReference type="Gene3D" id="1.10.10.10">
    <property type="entry name" value="Winged helix-like DNA-binding domain superfamily/Winged helix DNA-binding domain"/>
    <property type="match status" value="1"/>
</dbReference>
<dbReference type="CDD" id="cd04171">
    <property type="entry name" value="SelB"/>
    <property type="match status" value="1"/>
</dbReference>
<dbReference type="GO" id="GO:0003924">
    <property type="term" value="F:GTPase activity"/>
    <property type="evidence" value="ECO:0007669"/>
    <property type="project" value="InterPro"/>
</dbReference>
<evidence type="ECO:0000313" key="5">
    <source>
        <dbReference type="Proteomes" id="UP000320580"/>
    </source>
</evidence>
<dbReference type="AlphaFoldDB" id="A0A5B8J7B3"/>
<dbReference type="GO" id="GO:0003723">
    <property type="term" value="F:RNA binding"/>
    <property type="evidence" value="ECO:0007669"/>
    <property type="project" value="InterPro"/>
</dbReference>
<dbReference type="Gene3D" id="2.40.30.10">
    <property type="entry name" value="Translation factors"/>
    <property type="match status" value="1"/>
</dbReference>
<organism evidence="4 5">
    <name type="scientific">Streptomyces qinzhouensis</name>
    <dbReference type="NCBI Taxonomy" id="2599401"/>
    <lineage>
        <taxon>Bacteria</taxon>
        <taxon>Bacillati</taxon>
        <taxon>Actinomycetota</taxon>
        <taxon>Actinomycetes</taxon>
        <taxon>Kitasatosporales</taxon>
        <taxon>Streptomycetaceae</taxon>
        <taxon>Streptomyces</taxon>
    </lineage>
</organism>
<dbReference type="InterPro" id="IPR027417">
    <property type="entry name" value="P-loop_NTPase"/>
</dbReference>
<dbReference type="Proteomes" id="UP000320580">
    <property type="component" value="Chromosome"/>
</dbReference>
<feature type="domain" description="Tr-type G" evidence="3">
    <location>
        <begin position="1"/>
        <end position="175"/>
    </location>
</feature>
<dbReference type="GO" id="GO:0001514">
    <property type="term" value="P:selenocysteine incorporation"/>
    <property type="evidence" value="ECO:0007669"/>
    <property type="project" value="InterPro"/>
</dbReference>
<dbReference type="Pfam" id="PF00009">
    <property type="entry name" value="GTP_EFTU"/>
    <property type="match status" value="1"/>
</dbReference>
<feature type="compositionally biased region" description="Polar residues" evidence="2">
    <location>
        <begin position="581"/>
        <end position="593"/>
    </location>
</feature>
<dbReference type="PROSITE" id="PS51722">
    <property type="entry name" value="G_TR_2"/>
    <property type="match status" value="1"/>
</dbReference>
<dbReference type="Pfam" id="PF09107">
    <property type="entry name" value="WHD_3rd_SelB"/>
    <property type="match status" value="1"/>
</dbReference>
<name>A0A5B8J7B3_9ACTN</name>
<dbReference type="InterPro" id="IPR015191">
    <property type="entry name" value="SelB_WHD4"/>
</dbReference>
<dbReference type="EMBL" id="CP042266">
    <property type="protein sequence ID" value="QDY77267.1"/>
    <property type="molecule type" value="Genomic_DNA"/>
</dbReference>
<evidence type="ECO:0000313" key="4">
    <source>
        <dbReference type="EMBL" id="QDY77267.1"/>
    </source>
</evidence>
<dbReference type="GO" id="GO:0005737">
    <property type="term" value="C:cytoplasm"/>
    <property type="evidence" value="ECO:0007669"/>
    <property type="project" value="InterPro"/>
</dbReference>